<proteinExistence type="predicted"/>
<dbReference type="EMBL" id="BK059085">
    <property type="protein sequence ID" value="DAE28412.1"/>
    <property type="molecule type" value="Genomic_DNA"/>
</dbReference>
<accession>A0A8S5RBR6</accession>
<protein>
    <submittedName>
        <fullName evidence="1">Uncharacterized protein</fullName>
    </submittedName>
</protein>
<reference evidence="1" key="1">
    <citation type="journal article" date="2021" name="Proc. Natl. Acad. Sci. U.S.A.">
        <title>A Catalog of Tens of Thousands of Viruses from Human Metagenomes Reveals Hidden Associations with Chronic Diseases.</title>
        <authorList>
            <person name="Tisza M.J."/>
            <person name="Buck C.B."/>
        </authorList>
    </citation>
    <scope>NUCLEOTIDE SEQUENCE</scope>
    <source>
        <strain evidence="1">CtLl75</strain>
    </source>
</reference>
<organism evidence="1">
    <name type="scientific">virus sp. ctLl75</name>
    <dbReference type="NCBI Taxonomy" id="2828249"/>
    <lineage>
        <taxon>Viruses</taxon>
    </lineage>
</organism>
<sequence length="48" mass="5639">MEFLNFLIKKFLLRISRIRNEGMGIIIQDPEVDEKDVNMVEPVLSAYI</sequence>
<name>A0A8S5RBR6_9VIRU</name>
<evidence type="ECO:0000313" key="1">
    <source>
        <dbReference type="EMBL" id="DAE28412.1"/>
    </source>
</evidence>